<dbReference type="AlphaFoldDB" id="A0ABD1M610"/>
<evidence type="ECO:0000256" key="1">
    <source>
        <dbReference type="SAM" id="Phobius"/>
    </source>
</evidence>
<keyword evidence="3" id="KW-1185">Reference proteome</keyword>
<comment type="caution">
    <text evidence="2">The sequence shown here is derived from an EMBL/GenBank/DDBJ whole genome shotgun (WGS) entry which is preliminary data.</text>
</comment>
<name>A0ABD1M610_9FABA</name>
<keyword evidence="1" id="KW-0472">Membrane</keyword>
<proteinExistence type="predicted"/>
<reference evidence="2 3" key="1">
    <citation type="submission" date="2024-08" db="EMBL/GenBank/DDBJ databases">
        <title>Insights into the chromosomal genome structure of Flemingia macrophylla.</title>
        <authorList>
            <person name="Ding Y."/>
            <person name="Zhao Y."/>
            <person name="Bi W."/>
            <person name="Wu M."/>
            <person name="Zhao G."/>
            <person name="Gong Y."/>
            <person name="Li W."/>
            <person name="Zhang P."/>
        </authorList>
    </citation>
    <scope>NUCLEOTIDE SEQUENCE [LARGE SCALE GENOMIC DNA]</scope>
    <source>
        <strain evidence="2">DYQJB</strain>
        <tissue evidence="2">Leaf</tissue>
    </source>
</reference>
<organism evidence="2 3">
    <name type="scientific">Flemingia macrophylla</name>
    <dbReference type="NCBI Taxonomy" id="520843"/>
    <lineage>
        <taxon>Eukaryota</taxon>
        <taxon>Viridiplantae</taxon>
        <taxon>Streptophyta</taxon>
        <taxon>Embryophyta</taxon>
        <taxon>Tracheophyta</taxon>
        <taxon>Spermatophyta</taxon>
        <taxon>Magnoliopsida</taxon>
        <taxon>eudicotyledons</taxon>
        <taxon>Gunneridae</taxon>
        <taxon>Pentapetalae</taxon>
        <taxon>rosids</taxon>
        <taxon>fabids</taxon>
        <taxon>Fabales</taxon>
        <taxon>Fabaceae</taxon>
        <taxon>Papilionoideae</taxon>
        <taxon>50 kb inversion clade</taxon>
        <taxon>NPAAA clade</taxon>
        <taxon>indigoferoid/millettioid clade</taxon>
        <taxon>Phaseoleae</taxon>
        <taxon>Flemingia</taxon>
    </lineage>
</organism>
<evidence type="ECO:0000313" key="2">
    <source>
        <dbReference type="EMBL" id="KAL2331229.1"/>
    </source>
</evidence>
<feature type="transmembrane region" description="Helical" evidence="1">
    <location>
        <begin position="17"/>
        <end position="36"/>
    </location>
</feature>
<evidence type="ECO:0008006" key="4">
    <source>
        <dbReference type="Google" id="ProtNLM"/>
    </source>
</evidence>
<sequence>MDVNEEDVILFHLDLSFFFWLLAIHHGFVLVFGSLLSSFGSLSMYKFNWCVSVARKGELN</sequence>
<protein>
    <recommendedName>
        <fullName evidence="4">Transmembrane protein</fullName>
    </recommendedName>
</protein>
<dbReference type="Proteomes" id="UP001603857">
    <property type="component" value="Unassembled WGS sequence"/>
</dbReference>
<evidence type="ECO:0000313" key="3">
    <source>
        <dbReference type="Proteomes" id="UP001603857"/>
    </source>
</evidence>
<dbReference type="EMBL" id="JBGMDY010000006">
    <property type="protein sequence ID" value="KAL2331229.1"/>
    <property type="molecule type" value="Genomic_DNA"/>
</dbReference>
<accession>A0ABD1M610</accession>
<keyword evidence="1" id="KW-0812">Transmembrane</keyword>
<keyword evidence="1" id="KW-1133">Transmembrane helix</keyword>
<gene>
    <name evidence="2" type="ORF">Fmac_018810</name>
</gene>